<dbReference type="GO" id="GO:0000981">
    <property type="term" value="F:DNA-binding transcription factor activity, RNA polymerase II-specific"/>
    <property type="evidence" value="ECO:0007669"/>
    <property type="project" value="TreeGrafter"/>
</dbReference>
<dbReference type="Pfam" id="PF13912">
    <property type="entry name" value="zf-C2H2_6"/>
    <property type="match status" value="1"/>
</dbReference>
<evidence type="ECO:0000256" key="3">
    <source>
        <dbReference type="ARBA" id="ARBA00022737"/>
    </source>
</evidence>
<evidence type="ECO:0000256" key="8">
    <source>
        <dbReference type="ARBA" id="ARBA00023242"/>
    </source>
</evidence>
<dbReference type="FunFam" id="3.30.160.60:FF:000478">
    <property type="entry name" value="Zinc finger protein 133"/>
    <property type="match status" value="1"/>
</dbReference>
<evidence type="ECO:0000256" key="4">
    <source>
        <dbReference type="ARBA" id="ARBA00022771"/>
    </source>
</evidence>
<reference evidence="12 13" key="1">
    <citation type="submission" date="2017-12" db="EMBL/GenBank/DDBJ databases">
        <title>Hemimetabolous genomes reveal molecular basis of termite eusociality.</title>
        <authorList>
            <person name="Harrison M.C."/>
            <person name="Jongepier E."/>
            <person name="Robertson H.M."/>
            <person name="Arning N."/>
            <person name="Bitard-Feildel T."/>
            <person name="Chao H."/>
            <person name="Childers C.P."/>
            <person name="Dinh H."/>
            <person name="Doddapaneni H."/>
            <person name="Dugan S."/>
            <person name="Gowin J."/>
            <person name="Greiner C."/>
            <person name="Han Y."/>
            <person name="Hu H."/>
            <person name="Hughes D.S.T."/>
            <person name="Huylmans A.-K."/>
            <person name="Kemena C."/>
            <person name="Kremer L.P.M."/>
            <person name="Lee S.L."/>
            <person name="Lopez-Ezquerra A."/>
            <person name="Mallet L."/>
            <person name="Monroy-Kuhn J.M."/>
            <person name="Moser A."/>
            <person name="Murali S.C."/>
            <person name="Muzny D.M."/>
            <person name="Otani S."/>
            <person name="Piulachs M.-D."/>
            <person name="Poelchau M."/>
            <person name="Qu J."/>
            <person name="Schaub F."/>
            <person name="Wada-Katsumata A."/>
            <person name="Worley K.C."/>
            <person name="Xie Q."/>
            <person name="Ylla G."/>
            <person name="Poulsen M."/>
            <person name="Gibbs R.A."/>
            <person name="Schal C."/>
            <person name="Richards S."/>
            <person name="Belles X."/>
            <person name="Korb J."/>
            <person name="Bornberg-Bauer E."/>
        </authorList>
    </citation>
    <scope>NUCLEOTIDE SEQUENCE [LARGE SCALE GENOMIC DNA]</scope>
    <source>
        <tissue evidence="12">Whole body</tissue>
    </source>
</reference>
<feature type="domain" description="C2H2-type" evidence="11">
    <location>
        <begin position="276"/>
        <end position="303"/>
    </location>
</feature>
<evidence type="ECO:0000256" key="1">
    <source>
        <dbReference type="ARBA" id="ARBA00004123"/>
    </source>
</evidence>
<dbReference type="InterPro" id="IPR036236">
    <property type="entry name" value="Znf_C2H2_sf"/>
</dbReference>
<evidence type="ECO:0000259" key="11">
    <source>
        <dbReference type="PROSITE" id="PS50157"/>
    </source>
</evidence>
<comment type="subcellular location">
    <subcellularLocation>
        <location evidence="1">Nucleus</location>
    </subcellularLocation>
</comment>
<name>A0A2J7RDY7_9NEOP</name>
<evidence type="ECO:0000256" key="10">
    <source>
        <dbReference type="SAM" id="MobiDB-lite"/>
    </source>
</evidence>
<dbReference type="EMBL" id="NEVH01005280">
    <property type="protein sequence ID" value="PNF39056.1"/>
    <property type="molecule type" value="Genomic_DNA"/>
</dbReference>
<dbReference type="PROSITE" id="PS50157">
    <property type="entry name" value="ZINC_FINGER_C2H2_2"/>
    <property type="match status" value="6"/>
</dbReference>
<protein>
    <recommendedName>
        <fullName evidence="11">C2H2-type domain-containing protein</fullName>
    </recommendedName>
</protein>
<sequence>MDNEDKEELRSSDDDGGGEVSNGTQERHKHRKSGGDADFFRLDKKQEVDLLNQSGSKEDSISGTKDELISVHQVYVKSEECEEENAIIEAEEIVLETVNTSSHMLPVIVEEAATSVVDEIIQQSDNGEMEEEGDLETEEPNDARLRGEVLPPLQVKFSANGPRGRRSRIKYKVISSESDYISSMGEGNDYPRKVVDKNDPRSRLHYVKYLKRDGKTLKMWECGICAKEFRHQYTLMRHLPTHTDERNFKCETCGKAFRQMSTLSQHRAIHSDARPYVCELCKKTFNRVSTLISHRKTHSEHKPHKCQVCGKGFHQKGNLRNHIFTHTNERPYKCELCGKGFNQMSNLMCHKVKAHTHGDKSRYICHLCHKEFPRRFALRSHEEYKHGIKYRGGERRQELDPDTFRELVSRKQKKREEKNLRIIHLPNGDRTLADIHDLKNPHLSFSPLQRLKLSKMLASHGSLYQEKSASAGVLIDPINTKAMQTAKQAGQTPFALLKPAKGIPVLVKVMAAPDNKQMLVPATAEDLKSAGKITVSPNFSNANNGNSVKAVQIKVPVVATVIQKVGPDGQLTIQVEPPGPEHESDLANTANQHHLDDVTSDSLLDLEGPSPKVQYVREDGSVIPEDELQELSPVNLLAAAVNMVDRGGANETSSSTNAVEHDPAPALLELASTGEIQFVRPSEDGNYEILSHEEAAQMMQQPGQTIEIVSDGREVQTQESVEDSDEVNQSNLSALVDAIRSAGYHVTENQKQIVITDGGEELSFDGTGGEQHIVYGDAEQIMLNEDGDPIEMVLGNDGPIQFVIHEAGNVVSSTDRSLEVVTNT</sequence>
<dbReference type="PANTHER" id="PTHR24394">
    <property type="entry name" value="ZINC FINGER PROTEIN"/>
    <property type="match status" value="1"/>
</dbReference>
<feature type="domain" description="C2H2-type" evidence="11">
    <location>
        <begin position="220"/>
        <end position="247"/>
    </location>
</feature>
<keyword evidence="3" id="KW-0677">Repeat</keyword>
<evidence type="ECO:0000256" key="9">
    <source>
        <dbReference type="PROSITE-ProRule" id="PRU00042"/>
    </source>
</evidence>
<keyword evidence="4 9" id="KW-0863">Zinc-finger</keyword>
<dbReference type="GO" id="GO:0008270">
    <property type="term" value="F:zinc ion binding"/>
    <property type="evidence" value="ECO:0007669"/>
    <property type="project" value="UniProtKB-KW"/>
</dbReference>
<dbReference type="GO" id="GO:0005634">
    <property type="term" value="C:nucleus"/>
    <property type="evidence" value="ECO:0007669"/>
    <property type="project" value="UniProtKB-SubCell"/>
</dbReference>
<proteinExistence type="predicted"/>
<evidence type="ECO:0000256" key="7">
    <source>
        <dbReference type="ARBA" id="ARBA00023163"/>
    </source>
</evidence>
<dbReference type="Proteomes" id="UP000235965">
    <property type="component" value="Unassembled WGS sequence"/>
</dbReference>
<dbReference type="STRING" id="105785.A0A2J7RDY7"/>
<feature type="region of interest" description="Disordered" evidence="10">
    <location>
        <begin position="1"/>
        <end position="40"/>
    </location>
</feature>
<dbReference type="FunFam" id="3.30.160.60:FF:000340">
    <property type="entry name" value="zinc finger protein 473 isoform X1"/>
    <property type="match status" value="1"/>
</dbReference>
<dbReference type="PANTHER" id="PTHR24394:SF29">
    <property type="entry name" value="MYONEURIN"/>
    <property type="match status" value="1"/>
</dbReference>
<feature type="domain" description="C2H2-type" evidence="11">
    <location>
        <begin position="332"/>
        <end position="360"/>
    </location>
</feature>
<evidence type="ECO:0000256" key="5">
    <source>
        <dbReference type="ARBA" id="ARBA00022833"/>
    </source>
</evidence>
<keyword evidence="8" id="KW-0539">Nucleus</keyword>
<evidence type="ECO:0000313" key="12">
    <source>
        <dbReference type="EMBL" id="PNF39056.1"/>
    </source>
</evidence>
<dbReference type="InterPro" id="IPR013087">
    <property type="entry name" value="Znf_C2H2_type"/>
</dbReference>
<gene>
    <name evidence="12" type="ORF">B7P43_G04856</name>
</gene>
<feature type="domain" description="C2H2-type" evidence="11">
    <location>
        <begin position="363"/>
        <end position="386"/>
    </location>
</feature>
<keyword evidence="7" id="KW-0804">Transcription</keyword>
<dbReference type="SMART" id="SM00355">
    <property type="entry name" value="ZnF_C2H2"/>
    <property type="match status" value="6"/>
</dbReference>
<dbReference type="AlphaFoldDB" id="A0A2J7RDY7"/>
<dbReference type="PROSITE" id="PS00028">
    <property type="entry name" value="ZINC_FINGER_C2H2_1"/>
    <property type="match status" value="6"/>
</dbReference>
<feature type="domain" description="C2H2-type" evidence="11">
    <location>
        <begin position="248"/>
        <end position="275"/>
    </location>
</feature>
<feature type="domain" description="C2H2-type" evidence="11">
    <location>
        <begin position="304"/>
        <end position="331"/>
    </location>
</feature>
<dbReference type="FunFam" id="3.30.160.60:FF:001289">
    <property type="entry name" value="Zinc finger protein 574"/>
    <property type="match status" value="1"/>
</dbReference>
<evidence type="ECO:0000256" key="6">
    <source>
        <dbReference type="ARBA" id="ARBA00023015"/>
    </source>
</evidence>
<dbReference type="FunFam" id="3.30.160.60:FF:000176">
    <property type="entry name" value="zinc finger protein 70"/>
    <property type="match status" value="1"/>
</dbReference>
<keyword evidence="6" id="KW-0805">Transcription regulation</keyword>
<keyword evidence="5" id="KW-0862">Zinc</keyword>
<dbReference type="InParanoid" id="A0A2J7RDY7"/>
<keyword evidence="2" id="KW-0479">Metal-binding</keyword>
<organism evidence="12 13">
    <name type="scientific">Cryptotermes secundus</name>
    <dbReference type="NCBI Taxonomy" id="105785"/>
    <lineage>
        <taxon>Eukaryota</taxon>
        <taxon>Metazoa</taxon>
        <taxon>Ecdysozoa</taxon>
        <taxon>Arthropoda</taxon>
        <taxon>Hexapoda</taxon>
        <taxon>Insecta</taxon>
        <taxon>Pterygota</taxon>
        <taxon>Neoptera</taxon>
        <taxon>Polyneoptera</taxon>
        <taxon>Dictyoptera</taxon>
        <taxon>Blattodea</taxon>
        <taxon>Blattoidea</taxon>
        <taxon>Termitoidae</taxon>
        <taxon>Kalotermitidae</taxon>
        <taxon>Cryptotermitinae</taxon>
        <taxon>Cryptotermes</taxon>
    </lineage>
</organism>
<keyword evidence="13" id="KW-1185">Reference proteome</keyword>
<dbReference type="Gene3D" id="3.30.160.60">
    <property type="entry name" value="Classic Zinc Finger"/>
    <property type="match status" value="5"/>
</dbReference>
<dbReference type="Pfam" id="PF00096">
    <property type="entry name" value="zf-C2H2"/>
    <property type="match status" value="3"/>
</dbReference>
<evidence type="ECO:0000256" key="2">
    <source>
        <dbReference type="ARBA" id="ARBA00022723"/>
    </source>
</evidence>
<evidence type="ECO:0000313" key="13">
    <source>
        <dbReference type="Proteomes" id="UP000235965"/>
    </source>
</evidence>
<dbReference type="OrthoDB" id="6077919at2759"/>
<comment type="caution">
    <text evidence="12">The sequence shown here is derived from an EMBL/GenBank/DDBJ whole genome shotgun (WGS) entry which is preliminary data.</text>
</comment>
<accession>A0A2J7RDY7</accession>
<dbReference type="SUPFAM" id="SSF57667">
    <property type="entry name" value="beta-beta-alpha zinc fingers"/>
    <property type="match status" value="3"/>
</dbReference>